<keyword evidence="2" id="KW-0813">Transport</keyword>
<organism evidence="9 10">
    <name type="scientific">Scytalidium lignicola</name>
    <name type="common">Hyphomycete</name>
    <dbReference type="NCBI Taxonomy" id="5539"/>
    <lineage>
        <taxon>Eukaryota</taxon>
        <taxon>Fungi</taxon>
        <taxon>Dikarya</taxon>
        <taxon>Ascomycota</taxon>
        <taxon>Pezizomycotina</taxon>
        <taxon>Leotiomycetes</taxon>
        <taxon>Leotiomycetes incertae sedis</taxon>
        <taxon>Scytalidium</taxon>
    </lineage>
</organism>
<evidence type="ECO:0000256" key="4">
    <source>
        <dbReference type="ARBA" id="ARBA00022989"/>
    </source>
</evidence>
<dbReference type="InterPro" id="IPR036770">
    <property type="entry name" value="Ankyrin_rpt-contain_sf"/>
</dbReference>
<feature type="transmembrane region" description="Helical" evidence="7">
    <location>
        <begin position="121"/>
        <end position="139"/>
    </location>
</feature>
<feature type="transmembrane region" description="Helical" evidence="7">
    <location>
        <begin position="96"/>
        <end position="114"/>
    </location>
</feature>
<dbReference type="OrthoDB" id="440553at2759"/>
<dbReference type="AlphaFoldDB" id="A0A3E2HAB4"/>
<feature type="repeat" description="ANK" evidence="6">
    <location>
        <begin position="549"/>
        <end position="581"/>
    </location>
</feature>
<dbReference type="InterPro" id="IPR011701">
    <property type="entry name" value="MFS"/>
</dbReference>
<dbReference type="STRING" id="5539.A0A3E2HAB4"/>
<evidence type="ECO:0000313" key="10">
    <source>
        <dbReference type="Proteomes" id="UP000258309"/>
    </source>
</evidence>
<feature type="transmembrane region" description="Helical" evidence="7">
    <location>
        <begin position="55"/>
        <end position="76"/>
    </location>
</feature>
<comment type="subcellular location">
    <subcellularLocation>
        <location evidence="1">Membrane</location>
        <topology evidence="1">Multi-pass membrane protein</topology>
    </subcellularLocation>
</comment>
<evidence type="ECO:0000256" key="7">
    <source>
        <dbReference type="SAM" id="Phobius"/>
    </source>
</evidence>
<evidence type="ECO:0000256" key="6">
    <source>
        <dbReference type="PROSITE-ProRule" id="PRU00023"/>
    </source>
</evidence>
<feature type="repeat" description="ANK" evidence="6">
    <location>
        <begin position="516"/>
        <end position="548"/>
    </location>
</feature>
<dbReference type="InterPro" id="IPR036259">
    <property type="entry name" value="MFS_trans_sf"/>
</dbReference>
<evidence type="ECO:0000256" key="1">
    <source>
        <dbReference type="ARBA" id="ARBA00004141"/>
    </source>
</evidence>
<keyword evidence="10" id="KW-1185">Reference proteome</keyword>
<keyword evidence="5 7" id="KW-0472">Membrane</keyword>
<name>A0A3E2HAB4_SCYLI</name>
<dbReference type="SMART" id="SM00248">
    <property type="entry name" value="ANK"/>
    <property type="match status" value="2"/>
</dbReference>
<feature type="transmembrane region" description="Helical" evidence="7">
    <location>
        <begin position="210"/>
        <end position="230"/>
    </location>
</feature>
<evidence type="ECO:0000256" key="2">
    <source>
        <dbReference type="ARBA" id="ARBA00022448"/>
    </source>
</evidence>
<dbReference type="Gene3D" id="1.20.1720.10">
    <property type="entry name" value="Multidrug resistance protein D"/>
    <property type="match status" value="1"/>
</dbReference>
<protein>
    <recommendedName>
        <fullName evidence="8">Major facilitator superfamily (MFS) profile domain-containing protein</fullName>
    </recommendedName>
</protein>
<feature type="transmembrane region" description="Helical" evidence="7">
    <location>
        <begin position="145"/>
        <end position="168"/>
    </location>
</feature>
<feature type="non-terminal residue" evidence="9">
    <location>
        <position position="591"/>
    </location>
</feature>
<dbReference type="SUPFAM" id="SSF103473">
    <property type="entry name" value="MFS general substrate transporter"/>
    <property type="match status" value="1"/>
</dbReference>
<proteinExistence type="predicted"/>
<dbReference type="PROSITE" id="PS50850">
    <property type="entry name" value="MFS"/>
    <property type="match status" value="1"/>
</dbReference>
<keyword evidence="6" id="KW-0040">ANK repeat</keyword>
<evidence type="ECO:0000256" key="5">
    <source>
        <dbReference type="ARBA" id="ARBA00023136"/>
    </source>
</evidence>
<dbReference type="SUPFAM" id="SSF48403">
    <property type="entry name" value="Ankyrin repeat"/>
    <property type="match status" value="1"/>
</dbReference>
<gene>
    <name evidence="9" type="ORF">B7463_g5988</name>
</gene>
<dbReference type="Pfam" id="PF12796">
    <property type="entry name" value="Ank_2"/>
    <property type="match status" value="1"/>
</dbReference>
<dbReference type="Proteomes" id="UP000258309">
    <property type="component" value="Unassembled WGS sequence"/>
</dbReference>
<dbReference type="InterPro" id="IPR020846">
    <property type="entry name" value="MFS_dom"/>
</dbReference>
<evidence type="ECO:0000256" key="3">
    <source>
        <dbReference type="ARBA" id="ARBA00022692"/>
    </source>
</evidence>
<keyword evidence="3 7" id="KW-0812">Transmembrane</keyword>
<dbReference type="EMBL" id="NCSJ02000102">
    <property type="protein sequence ID" value="RFU30365.1"/>
    <property type="molecule type" value="Genomic_DNA"/>
</dbReference>
<evidence type="ECO:0000313" key="9">
    <source>
        <dbReference type="EMBL" id="RFU30365.1"/>
    </source>
</evidence>
<dbReference type="GO" id="GO:0005886">
    <property type="term" value="C:plasma membrane"/>
    <property type="evidence" value="ECO:0007669"/>
    <property type="project" value="TreeGrafter"/>
</dbReference>
<dbReference type="PROSITE" id="PS50088">
    <property type="entry name" value="ANK_REPEAT"/>
    <property type="match status" value="2"/>
</dbReference>
<dbReference type="Gene3D" id="1.25.40.20">
    <property type="entry name" value="Ankyrin repeat-containing domain"/>
    <property type="match status" value="2"/>
</dbReference>
<evidence type="ECO:0000259" key="8">
    <source>
        <dbReference type="PROSITE" id="PS50850"/>
    </source>
</evidence>
<dbReference type="GO" id="GO:0022857">
    <property type="term" value="F:transmembrane transporter activity"/>
    <property type="evidence" value="ECO:0007669"/>
    <property type="project" value="InterPro"/>
</dbReference>
<dbReference type="PANTHER" id="PTHR23502">
    <property type="entry name" value="MAJOR FACILITATOR SUPERFAMILY"/>
    <property type="match status" value="1"/>
</dbReference>
<dbReference type="OMA" id="GPIWRER"/>
<feature type="domain" description="Major facilitator superfamily (MFS) profile" evidence="8">
    <location>
        <begin position="56"/>
        <end position="591"/>
    </location>
</feature>
<dbReference type="PANTHER" id="PTHR23502:SF51">
    <property type="entry name" value="QUINIDINE RESISTANCE PROTEIN 1-RELATED"/>
    <property type="match status" value="1"/>
</dbReference>
<sequence>MSATHSQEDNDKLSPPESTIFIETKNAQPTLPNNDWASSQVPVPYSVFTVPQKRWITFVIAFIAWFSTLSSFIYFPALSLIASDLHTSIEGVNFTVTSYLIASAVIPSIIAPVADLTGRRPIYMITFSIYLIANIGLALQKSLVGLILLRVVQSVGISGAFAITYGAIADIASPAERGSYVGVVALGTNTAPSIGPLLGGIIAANAGWRWIFWFLSIASGLCLFLMIFFLPETARNIVGDGSLLPKSIWQLPFPQLVGLNSSQVAPPSHPEEMQPSAILLKPLKSLYNLFRKDTAINVFCIGQLLNRDYRRVAKFHGFAVDRTRDQDINAFPIEEARLKTTAYPLIICSLAIVAYGWTLQKHVTLNTLLIDQHLKFPATAQAASNIVRCTFAAIGSAVEQLLIDAIGGTGLIRLQPSNATTQPTQEIFQLEIAAARSNANPIFKLPMEKPSDFDSLVVVISPPSDFSNSSQDIARTSTTGFASHDSVCDDLPIWHCNPTPAETPALSADLTVNLGQSRTPLHLATRNGNESMTRFLLKRGADITLRDSNGSTALHLAAESGQENLVKLVLEKFADPNQTDHMRRTVLFVAV</sequence>
<dbReference type="PROSITE" id="PS50297">
    <property type="entry name" value="ANK_REP_REGION"/>
    <property type="match status" value="2"/>
</dbReference>
<reference evidence="9 10" key="1">
    <citation type="submission" date="2018-05" db="EMBL/GenBank/DDBJ databases">
        <title>Draft genome sequence of Scytalidium lignicola DSM 105466, a ubiquitous saprotrophic fungus.</title>
        <authorList>
            <person name="Buettner E."/>
            <person name="Gebauer A.M."/>
            <person name="Hofrichter M."/>
            <person name="Liers C."/>
            <person name="Kellner H."/>
        </authorList>
    </citation>
    <scope>NUCLEOTIDE SEQUENCE [LARGE SCALE GENOMIC DNA]</scope>
    <source>
        <strain evidence="9 10">DSM 105466</strain>
    </source>
</reference>
<dbReference type="Pfam" id="PF07690">
    <property type="entry name" value="MFS_1"/>
    <property type="match status" value="1"/>
</dbReference>
<keyword evidence="4 7" id="KW-1133">Transmembrane helix</keyword>
<feature type="non-terminal residue" evidence="9">
    <location>
        <position position="1"/>
    </location>
</feature>
<feature type="transmembrane region" description="Helical" evidence="7">
    <location>
        <begin position="180"/>
        <end position="204"/>
    </location>
</feature>
<dbReference type="InterPro" id="IPR002110">
    <property type="entry name" value="Ankyrin_rpt"/>
</dbReference>
<dbReference type="FunFam" id="1.20.1720.10:FF:000009">
    <property type="entry name" value="MFS multidrug transporter"/>
    <property type="match status" value="1"/>
</dbReference>
<comment type="caution">
    <text evidence="9">The sequence shown here is derived from an EMBL/GenBank/DDBJ whole genome shotgun (WGS) entry which is preliminary data.</text>
</comment>
<accession>A0A3E2HAB4</accession>